<dbReference type="Proteomes" id="UP000198876">
    <property type="component" value="Unassembled WGS sequence"/>
</dbReference>
<dbReference type="AlphaFoldDB" id="A0A1I2WYN4"/>
<dbReference type="InterPro" id="IPR036390">
    <property type="entry name" value="WH_DNA-bd_sf"/>
</dbReference>
<dbReference type="RefSeq" id="WP_143095545.1">
    <property type="nucleotide sequence ID" value="NZ_FOOQ01000010.1"/>
</dbReference>
<keyword evidence="1" id="KW-0175">Coiled coil</keyword>
<accession>A0A1I2WYN4</accession>
<keyword evidence="3" id="KW-1185">Reference proteome</keyword>
<feature type="coiled-coil region" evidence="1">
    <location>
        <begin position="153"/>
        <end position="180"/>
    </location>
</feature>
<evidence type="ECO:0000313" key="3">
    <source>
        <dbReference type="Proteomes" id="UP000198876"/>
    </source>
</evidence>
<sequence>MEPPGPEKIDRRRLETVCPDDGELPEFNPDEWPAHTDVVVRCLYENRATFLHERVGHRVLPLRDIVDVLPLKENSRRPLLNKDQCRYRIQKLVEEEMVEVKHVDRGGGKPEQRYWLNKEGVILGNALDTLHSLFGEIPEPVEAKHLVELTGAMNNVVAQVHGMEEQIEELEARVDELAAD</sequence>
<evidence type="ECO:0000256" key="1">
    <source>
        <dbReference type="SAM" id="Coils"/>
    </source>
</evidence>
<dbReference type="SUPFAM" id="SSF46785">
    <property type="entry name" value="Winged helix' DNA-binding domain"/>
    <property type="match status" value="1"/>
</dbReference>
<gene>
    <name evidence="2" type="ORF">SAMN04488063_0031</name>
</gene>
<dbReference type="EMBL" id="FOOQ01000010">
    <property type="protein sequence ID" value="SFH05546.1"/>
    <property type="molecule type" value="Genomic_DNA"/>
</dbReference>
<protein>
    <submittedName>
        <fullName evidence="2">Uncharacterized protein</fullName>
    </submittedName>
</protein>
<organism evidence="2 3">
    <name type="scientific">Halopelagius inordinatus</name>
    <dbReference type="NCBI Taxonomy" id="553467"/>
    <lineage>
        <taxon>Archaea</taxon>
        <taxon>Methanobacteriati</taxon>
        <taxon>Methanobacteriota</taxon>
        <taxon>Stenosarchaea group</taxon>
        <taxon>Halobacteria</taxon>
        <taxon>Halobacteriales</taxon>
        <taxon>Haloferacaceae</taxon>
    </lineage>
</organism>
<name>A0A1I2WYN4_9EURY</name>
<reference evidence="3" key="1">
    <citation type="submission" date="2016-10" db="EMBL/GenBank/DDBJ databases">
        <authorList>
            <person name="Varghese N."/>
            <person name="Submissions S."/>
        </authorList>
    </citation>
    <scope>NUCLEOTIDE SEQUENCE [LARGE SCALE GENOMIC DNA]</scope>
    <source>
        <strain evidence="3">CGMCC 1.7739</strain>
    </source>
</reference>
<proteinExistence type="predicted"/>
<evidence type="ECO:0000313" key="2">
    <source>
        <dbReference type="EMBL" id="SFH05546.1"/>
    </source>
</evidence>